<evidence type="ECO:0000313" key="2">
    <source>
        <dbReference type="EMBL" id="PHT41758.1"/>
    </source>
</evidence>
<dbReference type="PANTHER" id="PTHR46238">
    <property type="entry name" value="REVERSE TRANSCRIPTASE DOMAIN-CONTAINING PROTEIN"/>
    <property type="match status" value="1"/>
</dbReference>
<keyword evidence="3" id="KW-1185">Reference proteome</keyword>
<dbReference type="GO" id="GO:0003723">
    <property type="term" value="F:RNA binding"/>
    <property type="evidence" value="ECO:0007669"/>
    <property type="project" value="InterPro"/>
</dbReference>
<dbReference type="InterPro" id="IPR006145">
    <property type="entry name" value="PsdUridine_synth_RsuA/RluA"/>
</dbReference>
<dbReference type="GO" id="GO:0001522">
    <property type="term" value="P:pseudouridine synthesis"/>
    <property type="evidence" value="ECO:0007669"/>
    <property type="project" value="InterPro"/>
</dbReference>
<dbReference type="PANTHER" id="PTHR46238:SF8">
    <property type="entry name" value="ENDONUCLEASE_EXONUCLEASE_PHOSPHATASE DOMAIN-CONTAINING PROTEIN"/>
    <property type="match status" value="1"/>
</dbReference>
<dbReference type="Pfam" id="PF00849">
    <property type="entry name" value="PseudoU_synth_2"/>
    <property type="match status" value="1"/>
</dbReference>
<organism evidence="2 3">
    <name type="scientific">Capsicum baccatum</name>
    <name type="common">Peruvian pepper</name>
    <dbReference type="NCBI Taxonomy" id="33114"/>
    <lineage>
        <taxon>Eukaryota</taxon>
        <taxon>Viridiplantae</taxon>
        <taxon>Streptophyta</taxon>
        <taxon>Embryophyta</taxon>
        <taxon>Tracheophyta</taxon>
        <taxon>Spermatophyta</taxon>
        <taxon>Magnoliopsida</taxon>
        <taxon>eudicotyledons</taxon>
        <taxon>Gunneridae</taxon>
        <taxon>Pentapetalae</taxon>
        <taxon>asterids</taxon>
        <taxon>lamiids</taxon>
        <taxon>Solanales</taxon>
        <taxon>Solanaceae</taxon>
        <taxon>Solanoideae</taxon>
        <taxon>Capsiceae</taxon>
        <taxon>Capsicum</taxon>
    </lineage>
</organism>
<dbReference type="Gene3D" id="3.30.2350.10">
    <property type="entry name" value="Pseudouridine synthase"/>
    <property type="match status" value="1"/>
</dbReference>
<reference evidence="3" key="2">
    <citation type="journal article" date="2017" name="J. Anim. Genet.">
        <title>Multiple reference genome sequences of hot pepper reveal the massive evolution of plant disease resistance genes by retroduplication.</title>
        <authorList>
            <person name="Kim S."/>
            <person name="Park J."/>
            <person name="Yeom S.-I."/>
            <person name="Kim Y.-M."/>
            <person name="Seo E."/>
            <person name="Kim K.-T."/>
            <person name="Kim M.-S."/>
            <person name="Lee J.M."/>
            <person name="Cheong K."/>
            <person name="Shin H.-S."/>
            <person name="Kim S.-B."/>
            <person name="Han K."/>
            <person name="Lee J."/>
            <person name="Park M."/>
            <person name="Lee H.-A."/>
            <person name="Lee H.-Y."/>
            <person name="Lee Y."/>
            <person name="Oh S."/>
            <person name="Lee J.H."/>
            <person name="Choi E."/>
            <person name="Choi E."/>
            <person name="Lee S.E."/>
            <person name="Jeon J."/>
            <person name="Kim H."/>
            <person name="Choi G."/>
            <person name="Song H."/>
            <person name="Lee J."/>
            <person name="Lee S.-C."/>
            <person name="Kwon J.-K."/>
            <person name="Lee H.-Y."/>
            <person name="Koo N."/>
            <person name="Hong Y."/>
            <person name="Kim R.W."/>
            <person name="Kang W.-H."/>
            <person name="Huh J.H."/>
            <person name="Kang B.-C."/>
            <person name="Yang T.-J."/>
            <person name="Lee Y.-H."/>
            <person name="Bennetzen J.L."/>
            <person name="Choi D."/>
        </authorList>
    </citation>
    <scope>NUCLEOTIDE SEQUENCE [LARGE SCALE GENOMIC DNA]</scope>
    <source>
        <strain evidence="3">cv. PBC81</strain>
    </source>
</reference>
<gene>
    <name evidence="2" type="ORF">CQW23_20612</name>
</gene>
<evidence type="ECO:0000313" key="3">
    <source>
        <dbReference type="Proteomes" id="UP000224567"/>
    </source>
</evidence>
<dbReference type="SUPFAM" id="SSF55120">
    <property type="entry name" value="Pseudouridine synthase"/>
    <property type="match status" value="1"/>
</dbReference>
<reference evidence="2 3" key="1">
    <citation type="journal article" date="2017" name="Genome Biol.">
        <title>New reference genome sequences of hot pepper reveal the massive evolution of plant disease-resistance genes by retroduplication.</title>
        <authorList>
            <person name="Kim S."/>
            <person name="Park J."/>
            <person name="Yeom S.I."/>
            <person name="Kim Y.M."/>
            <person name="Seo E."/>
            <person name="Kim K.T."/>
            <person name="Kim M.S."/>
            <person name="Lee J.M."/>
            <person name="Cheong K."/>
            <person name="Shin H.S."/>
            <person name="Kim S.B."/>
            <person name="Han K."/>
            <person name="Lee J."/>
            <person name="Park M."/>
            <person name="Lee H.A."/>
            <person name="Lee H.Y."/>
            <person name="Lee Y."/>
            <person name="Oh S."/>
            <person name="Lee J.H."/>
            <person name="Choi E."/>
            <person name="Choi E."/>
            <person name="Lee S.E."/>
            <person name="Jeon J."/>
            <person name="Kim H."/>
            <person name="Choi G."/>
            <person name="Song H."/>
            <person name="Lee J."/>
            <person name="Lee S.C."/>
            <person name="Kwon J.K."/>
            <person name="Lee H.Y."/>
            <person name="Koo N."/>
            <person name="Hong Y."/>
            <person name="Kim R.W."/>
            <person name="Kang W.H."/>
            <person name="Huh J.H."/>
            <person name="Kang B.C."/>
            <person name="Yang T.J."/>
            <person name="Lee Y.H."/>
            <person name="Bennetzen J.L."/>
            <person name="Choi D."/>
        </authorList>
    </citation>
    <scope>NUCLEOTIDE SEQUENCE [LARGE SCALE GENOMIC DNA]</scope>
    <source>
        <strain evidence="3">cv. PBC81</strain>
    </source>
</reference>
<dbReference type="OrthoDB" id="428658at2759"/>
<comment type="caution">
    <text evidence="2">The sequence shown here is derived from an EMBL/GenBank/DDBJ whole genome shotgun (WGS) entry which is preliminary data.</text>
</comment>
<dbReference type="STRING" id="33114.A0A2G2W951"/>
<proteinExistence type="predicted"/>
<evidence type="ECO:0000259" key="1">
    <source>
        <dbReference type="Pfam" id="PF00849"/>
    </source>
</evidence>
<dbReference type="AlphaFoldDB" id="A0A2G2W951"/>
<protein>
    <submittedName>
        <fullName evidence="2">RNA pseudouridine synthase 4, mitochondrial</fullName>
    </submittedName>
</protein>
<sequence length="623" mass="71082">MALLRRVLHRYRKLLAATDGVNTLYSSFYRCQCHYATTVTNEQQGYNSRNENEKGKWFTLPPFTATVDGAALGRELAGVKMDVKENSSNNITALKWIQRCCPELPKSLVQKLFRLRQVRRESSNVEEQRPKRVSAKESMNIGDRIFLPITVQKFPSEKVVEYPTSEEERKFVHGLEVYKDPEIIVVNKPPGMPVQGGIGIKRSLDELAAKYLRHEYLEAPRLVHRLDRDSSGLLVMGRTQISASALHSIFREKTFDTQNEAYYYSKRILQKKYWALVIGCPRRSGGIISVPLGKVVLDNGKSERITIMSDVRAPSAQYAVTEYRIIGSSGKGYTWLELSPLTGRKHQLRVHCAEALGTPIVGDYKYGWQAHRKLKHLTCSTSALNQGMQNPRQKTDPFSLRLGNGSISDKQPHLHLHCKEMVLPNISLALQQGQAVSDADLVDVEKHDLLDSCKFNDLRQENEVIVRLDSQVVCKRNNFKYFGSMIQGNGEIDEDVSHRIGAGWIKWKLASEVLCDKKVPPKLKGKFYRVAVRPAMLYGAECWPVKNSHIQKLSVAKMRMLRWMCGLTRGDRVPNETIREKVGVVSVEDKMRKVRLRWFGHVMMRGMDVPVRRCERLALDGFR</sequence>
<accession>A0A2G2W951</accession>
<dbReference type="GO" id="GO:0009982">
    <property type="term" value="F:pseudouridine synthase activity"/>
    <property type="evidence" value="ECO:0007669"/>
    <property type="project" value="InterPro"/>
</dbReference>
<dbReference type="Proteomes" id="UP000224567">
    <property type="component" value="Unassembled WGS sequence"/>
</dbReference>
<dbReference type="InterPro" id="IPR020103">
    <property type="entry name" value="PsdUridine_synth_cat_dom_sf"/>
</dbReference>
<feature type="domain" description="Pseudouridine synthase RsuA/RluA-like" evidence="1">
    <location>
        <begin position="183"/>
        <end position="353"/>
    </location>
</feature>
<name>A0A2G2W951_CAPBA</name>
<dbReference type="EMBL" id="MLFT02000008">
    <property type="protein sequence ID" value="PHT41758.1"/>
    <property type="molecule type" value="Genomic_DNA"/>
</dbReference>
<dbReference type="CDD" id="cd02869">
    <property type="entry name" value="PseudoU_synth_RluA_like"/>
    <property type="match status" value="1"/>
</dbReference>